<dbReference type="InterPro" id="IPR028871">
    <property type="entry name" value="BlueCu_1_BS"/>
</dbReference>
<keyword evidence="1" id="KW-0813">Transport</keyword>
<dbReference type="SUPFAM" id="SSF49503">
    <property type="entry name" value="Cupredoxins"/>
    <property type="match status" value="1"/>
</dbReference>
<dbReference type="GO" id="GO:0005507">
    <property type="term" value="F:copper ion binding"/>
    <property type="evidence" value="ECO:0007669"/>
    <property type="project" value="InterPro"/>
</dbReference>
<dbReference type="Pfam" id="PF00127">
    <property type="entry name" value="Copper-bind"/>
    <property type="match status" value="1"/>
</dbReference>
<evidence type="ECO:0000313" key="7">
    <source>
        <dbReference type="EMBL" id="SUZ64905.1"/>
    </source>
</evidence>
<name>A0A381PD24_9ZZZZ</name>
<reference evidence="7" key="1">
    <citation type="submission" date="2018-05" db="EMBL/GenBank/DDBJ databases">
        <authorList>
            <person name="Lanie J.A."/>
            <person name="Ng W.-L."/>
            <person name="Kazmierczak K.M."/>
            <person name="Andrzejewski T.M."/>
            <person name="Davidsen T.M."/>
            <person name="Wayne K.J."/>
            <person name="Tettelin H."/>
            <person name="Glass J.I."/>
            <person name="Rusch D."/>
            <person name="Podicherti R."/>
            <person name="Tsui H.-C.T."/>
            <person name="Winkler M.E."/>
        </authorList>
    </citation>
    <scope>NUCLEOTIDE SEQUENCE</scope>
</reference>
<dbReference type="PANTHER" id="PTHR38439">
    <property type="entry name" value="AURACYANIN-B"/>
    <property type="match status" value="1"/>
</dbReference>
<keyword evidence="3" id="KW-0249">Electron transport</keyword>
<accession>A0A381PD24</accession>
<dbReference type="InterPro" id="IPR008972">
    <property type="entry name" value="Cupredoxin"/>
</dbReference>
<organism evidence="7">
    <name type="scientific">marine metagenome</name>
    <dbReference type="NCBI Taxonomy" id="408172"/>
    <lineage>
        <taxon>unclassified sequences</taxon>
        <taxon>metagenomes</taxon>
        <taxon>ecological metagenomes</taxon>
    </lineage>
</organism>
<dbReference type="PANTHER" id="PTHR38439:SF2">
    <property type="entry name" value="OUTER MEMBRANE PROTEIN H.8"/>
    <property type="match status" value="1"/>
</dbReference>
<dbReference type="EMBL" id="UINC01000946">
    <property type="protein sequence ID" value="SUZ64905.1"/>
    <property type="molecule type" value="Genomic_DNA"/>
</dbReference>
<evidence type="ECO:0000256" key="5">
    <source>
        <dbReference type="SAM" id="MobiDB-lite"/>
    </source>
</evidence>
<keyword evidence="4" id="KW-0186">Copper</keyword>
<evidence type="ECO:0000256" key="4">
    <source>
        <dbReference type="ARBA" id="ARBA00023008"/>
    </source>
</evidence>
<dbReference type="InterPro" id="IPR050845">
    <property type="entry name" value="Cu-binding_ET"/>
</dbReference>
<dbReference type="Gene3D" id="2.60.40.420">
    <property type="entry name" value="Cupredoxins - blue copper proteins"/>
    <property type="match status" value="1"/>
</dbReference>
<protein>
    <recommendedName>
        <fullName evidence="6">Blue (type 1) copper domain-containing protein</fullName>
    </recommendedName>
</protein>
<gene>
    <name evidence="7" type="ORF">METZ01_LOCUS17759</name>
</gene>
<sequence>MSAVMLLAIACGSDEANPDATATPAPPPTVLAGQITPEPTAAPTAVPPTSPPASTSGGDGPTAIAIDVDGDNLKFATGALSAAAGSEVVVTFNNSSGVNAHNWVLVEAGTKDAVATDGLAAGQDNNWLPVGDSRIIGSTILLGPGESGEATFTAPSSGTYQFVCTFPGHNFTMFGDFTTN</sequence>
<evidence type="ECO:0000256" key="2">
    <source>
        <dbReference type="ARBA" id="ARBA00022723"/>
    </source>
</evidence>
<proteinExistence type="predicted"/>
<dbReference type="GO" id="GO:0009055">
    <property type="term" value="F:electron transfer activity"/>
    <property type="evidence" value="ECO:0007669"/>
    <property type="project" value="InterPro"/>
</dbReference>
<keyword evidence="2" id="KW-0479">Metal-binding</keyword>
<evidence type="ECO:0000259" key="6">
    <source>
        <dbReference type="Pfam" id="PF00127"/>
    </source>
</evidence>
<dbReference type="PROSITE" id="PS00196">
    <property type="entry name" value="COPPER_BLUE"/>
    <property type="match status" value="1"/>
</dbReference>
<feature type="domain" description="Blue (type 1) copper" evidence="6">
    <location>
        <begin position="64"/>
        <end position="177"/>
    </location>
</feature>
<evidence type="ECO:0000256" key="3">
    <source>
        <dbReference type="ARBA" id="ARBA00022982"/>
    </source>
</evidence>
<dbReference type="AlphaFoldDB" id="A0A381PD24"/>
<dbReference type="InterPro" id="IPR000923">
    <property type="entry name" value="BlueCu_1"/>
</dbReference>
<feature type="region of interest" description="Disordered" evidence="5">
    <location>
        <begin position="15"/>
        <end position="61"/>
    </location>
</feature>
<evidence type="ECO:0000256" key="1">
    <source>
        <dbReference type="ARBA" id="ARBA00022448"/>
    </source>
</evidence>